<dbReference type="InterPro" id="IPR003029">
    <property type="entry name" value="S1_domain"/>
</dbReference>
<evidence type="ECO:0000256" key="11">
    <source>
        <dbReference type="ARBA" id="ARBA00022723"/>
    </source>
</evidence>
<keyword evidence="8" id="KW-0698">rRNA processing</keyword>
<dbReference type="Gene3D" id="3.40.1260.20">
    <property type="entry name" value="Ribonuclease E, catalytic domain"/>
    <property type="match status" value="1"/>
</dbReference>
<dbReference type="EMBL" id="JACXWA010000035">
    <property type="protein sequence ID" value="MBD3870149.1"/>
    <property type="molecule type" value="Genomic_DNA"/>
</dbReference>
<dbReference type="Gene3D" id="2.40.50.140">
    <property type="entry name" value="Nucleic acid-binding proteins"/>
    <property type="match status" value="1"/>
</dbReference>
<protein>
    <recommendedName>
        <fullName evidence="4">Ribonuclease G</fullName>
    </recommendedName>
</protein>
<evidence type="ECO:0000256" key="3">
    <source>
        <dbReference type="ARBA" id="ARBA00005663"/>
    </source>
</evidence>
<keyword evidence="11" id="KW-0479">Metal-binding</keyword>
<keyword evidence="6" id="KW-0963">Cytoplasm</keyword>
<dbReference type="Pfam" id="PF10150">
    <property type="entry name" value="RNase_E_G"/>
    <property type="match status" value="1"/>
</dbReference>
<dbReference type="PANTHER" id="PTHR30001:SF1">
    <property type="entry name" value="RIBONUCLEASE E_G-LIKE PROTEIN, CHLOROPLASTIC"/>
    <property type="match status" value="1"/>
</dbReference>
<evidence type="ECO:0000313" key="21">
    <source>
        <dbReference type="Proteomes" id="UP000598633"/>
    </source>
</evidence>
<gene>
    <name evidence="20" type="ORF">IFJ97_02170</name>
</gene>
<keyword evidence="14" id="KW-0378">Hydrolase</keyword>
<evidence type="ECO:0000256" key="1">
    <source>
        <dbReference type="ARBA" id="ARBA00001946"/>
    </source>
</evidence>
<dbReference type="GO" id="GO:0019843">
    <property type="term" value="F:rRNA binding"/>
    <property type="evidence" value="ECO:0007669"/>
    <property type="project" value="UniProtKB-KW"/>
</dbReference>
<evidence type="ECO:0000256" key="4">
    <source>
        <dbReference type="ARBA" id="ARBA00017719"/>
    </source>
</evidence>
<dbReference type="InterPro" id="IPR048583">
    <property type="entry name" value="RNase_E_G_thioredoxin-like"/>
</dbReference>
<keyword evidence="15" id="KW-0460">Magnesium</keyword>
<evidence type="ECO:0000256" key="2">
    <source>
        <dbReference type="ARBA" id="ARBA00004496"/>
    </source>
</evidence>
<keyword evidence="12" id="KW-0699">rRNA-binding</keyword>
<comment type="subcellular location">
    <subcellularLocation>
        <location evidence="2">Cytoplasm</location>
    </subcellularLocation>
</comment>
<feature type="non-terminal residue" evidence="20">
    <location>
        <position position="579"/>
    </location>
</feature>
<evidence type="ECO:0000256" key="16">
    <source>
        <dbReference type="ARBA" id="ARBA00022884"/>
    </source>
</evidence>
<evidence type="ECO:0000256" key="12">
    <source>
        <dbReference type="ARBA" id="ARBA00022730"/>
    </source>
</evidence>
<keyword evidence="17" id="KW-0472">Membrane</keyword>
<keyword evidence="5" id="KW-1003">Cell membrane</keyword>
<accession>A0A8J6Y836</accession>
<comment type="caution">
    <text evidence="20">The sequence shown here is derived from an EMBL/GenBank/DDBJ whole genome shotgun (WGS) entry which is preliminary data.</text>
</comment>
<sequence>MTRRMLINAQRPEEVRIAVVSDNKLDQYEVSATESGLYRGNIYRGAVANLQPSLDAAFVGFGAERDGLLRADDVVPSAFHKKVENAGKHPRIDRILERGKPILLQVVRDGVGRKGALVTTNISIAGRYLVLMPFDDVRGISRKAEDEDRQAIKDRVSKLELPEGCGVILRTNALDQPQKTLNRDLNALLRLWKKIRQEASAGKGPRLLYSDQDLIVQALRDSFDNSISEILVDDDKAFAKAQGYMRTFMPRSGKRLVRYTDRMPLFSRYNLEEQIDRIYQRMVQLPSGGSIVIDGTEALTAIDVNSGRATRGGSQEETAYATNLEAAREVARQLRLRDIGGLVVVDFIDMRAPKHQREVEKTMRDSMKDDKARTNASRLSDNGLLEINRQRLKKALQLRTHRPCPTCSGAGTIASPELVGLNILRRIETRAVTGRLGGVRVELHPELADALQNDSRQELAALEREFDIEIEIIAASGLHRAEEHIDWRERSKGEERVPAPAVSAADLAEGVNGENRDRGEKPQPNENEAASIDAEDSKPPAAKEKSRRRRRGGRKHKKAKPAENADEPNDSGSSEQNGS</sequence>
<dbReference type="GO" id="GO:0006364">
    <property type="term" value="P:rRNA processing"/>
    <property type="evidence" value="ECO:0007669"/>
    <property type="project" value="UniProtKB-KW"/>
</dbReference>
<evidence type="ECO:0000256" key="15">
    <source>
        <dbReference type="ARBA" id="ARBA00022842"/>
    </source>
</evidence>
<feature type="region of interest" description="Disordered" evidence="18">
    <location>
        <begin position="489"/>
        <end position="579"/>
    </location>
</feature>
<dbReference type="PANTHER" id="PTHR30001">
    <property type="entry name" value="RIBONUCLEASE"/>
    <property type="match status" value="1"/>
</dbReference>
<name>A0A8J6Y836_9BACT</name>
<comment type="cofactor">
    <cofactor evidence="1">
        <name>Mg(2+)</name>
        <dbReference type="ChEBI" id="CHEBI:18420"/>
    </cofactor>
</comment>
<dbReference type="PROSITE" id="PS50126">
    <property type="entry name" value="S1"/>
    <property type="match status" value="1"/>
</dbReference>
<dbReference type="GO" id="GO:0008033">
    <property type="term" value="P:tRNA processing"/>
    <property type="evidence" value="ECO:0007669"/>
    <property type="project" value="UniProtKB-KW"/>
</dbReference>
<dbReference type="GO" id="GO:0004540">
    <property type="term" value="F:RNA nuclease activity"/>
    <property type="evidence" value="ECO:0007669"/>
    <property type="project" value="InterPro"/>
</dbReference>
<dbReference type="InterPro" id="IPR019307">
    <property type="entry name" value="RNA-bd_AU-1/RNase_E/G"/>
</dbReference>
<dbReference type="AlphaFoldDB" id="A0A8J6Y836"/>
<dbReference type="SUPFAM" id="SSF50249">
    <property type="entry name" value="Nucleic acid-binding proteins"/>
    <property type="match status" value="1"/>
</dbReference>
<feature type="domain" description="S1 motif" evidence="19">
    <location>
        <begin position="40"/>
        <end position="121"/>
    </location>
</feature>
<proteinExistence type="inferred from homology"/>
<dbReference type="NCBIfam" id="TIGR00757">
    <property type="entry name" value="RNaseEG"/>
    <property type="match status" value="1"/>
</dbReference>
<evidence type="ECO:0000256" key="17">
    <source>
        <dbReference type="ARBA" id="ARBA00023136"/>
    </source>
</evidence>
<dbReference type="Pfam" id="PF20833">
    <property type="entry name" value="RNase_E_G_Thio"/>
    <property type="match status" value="1"/>
</dbReference>
<evidence type="ECO:0000256" key="9">
    <source>
        <dbReference type="ARBA" id="ARBA00022694"/>
    </source>
</evidence>
<keyword evidence="13" id="KW-0255">Endonuclease</keyword>
<evidence type="ECO:0000256" key="10">
    <source>
        <dbReference type="ARBA" id="ARBA00022722"/>
    </source>
</evidence>
<dbReference type="GO" id="GO:0046872">
    <property type="term" value="F:metal ion binding"/>
    <property type="evidence" value="ECO:0007669"/>
    <property type="project" value="UniProtKB-KW"/>
</dbReference>
<evidence type="ECO:0000259" key="19">
    <source>
        <dbReference type="PROSITE" id="PS50126"/>
    </source>
</evidence>
<dbReference type="InterPro" id="IPR004659">
    <property type="entry name" value="RNase_E/G"/>
</dbReference>
<evidence type="ECO:0000313" key="20">
    <source>
        <dbReference type="EMBL" id="MBD3870149.1"/>
    </source>
</evidence>
<evidence type="ECO:0000256" key="5">
    <source>
        <dbReference type="ARBA" id="ARBA00022475"/>
    </source>
</evidence>
<keyword evidence="9" id="KW-0819">tRNA processing</keyword>
<feature type="compositionally biased region" description="Basic and acidic residues" evidence="18">
    <location>
        <begin position="514"/>
        <end position="523"/>
    </location>
</feature>
<evidence type="ECO:0000256" key="14">
    <source>
        <dbReference type="ARBA" id="ARBA00022801"/>
    </source>
</evidence>
<dbReference type="GO" id="GO:0016787">
    <property type="term" value="F:hydrolase activity"/>
    <property type="evidence" value="ECO:0007669"/>
    <property type="project" value="UniProtKB-KW"/>
</dbReference>
<keyword evidence="10" id="KW-0540">Nuclease</keyword>
<feature type="compositionally biased region" description="Basic and acidic residues" evidence="18">
    <location>
        <begin position="535"/>
        <end position="544"/>
    </location>
</feature>
<evidence type="ECO:0000256" key="8">
    <source>
        <dbReference type="ARBA" id="ARBA00022552"/>
    </source>
</evidence>
<evidence type="ECO:0000256" key="7">
    <source>
        <dbReference type="ARBA" id="ARBA00022519"/>
    </source>
</evidence>
<dbReference type="Proteomes" id="UP000598633">
    <property type="component" value="Unassembled WGS sequence"/>
</dbReference>
<evidence type="ECO:0000256" key="13">
    <source>
        <dbReference type="ARBA" id="ARBA00022759"/>
    </source>
</evidence>
<dbReference type="GO" id="GO:0005737">
    <property type="term" value="C:cytoplasm"/>
    <property type="evidence" value="ECO:0007669"/>
    <property type="project" value="UniProtKB-SubCell"/>
</dbReference>
<dbReference type="GO" id="GO:0004519">
    <property type="term" value="F:endonuclease activity"/>
    <property type="evidence" value="ECO:0007669"/>
    <property type="project" value="UniProtKB-KW"/>
</dbReference>
<feature type="compositionally biased region" description="Polar residues" evidence="18">
    <location>
        <begin position="570"/>
        <end position="579"/>
    </location>
</feature>
<feature type="compositionally biased region" description="Basic residues" evidence="18">
    <location>
        <begin position="545"/>
        <end position="559"/>
    </location>
</feature>
<comment type="similarity">
    <text evidence="3">Belongs to the RNase E/G family. RNase G subfamily.</text>
</comment>
<dbReference type="InterPro" id="IPR012340">
    <property type="entry name" value="NA-bd_OB-fold"/>
</dbReference>
<evidence type="ECO:0000256" key="6">
    <source>
        <dbReference type="ARBA" id="ARBA00022490"/>
    </source>
</evidence>
<keyword evidence="7" id="KW-0997">Cell inner membrane</keyword>
<reference evidence="20 21" key="1">
    <citation type="submission" date="2020-08" db="EMBL/GenBank/DDBJ databases">
        <title>Acidobacteriota in marine sediments use diverse sulfur dissimilation pathways.</title>
        <authorList>
            <person name="Wasmund K."/>
        </authorList>
    </citation>
    <scope>NUCLEOTIDE SEQUENCE [LARGE SCALE GENOMIC DNA]</scope>
    <source>
        <strain evidence="20">MAG AM3-A</strain>
    </source>
</reference>
<evidence type="ECO:0000256" key="18">
    <source>
        <dbReference type="SAM" id="MobiDB-lite"/>
    </source>
</evidence>
<keyword evidence="16" id="KW-0694">RNA-binding</keyword>
<dbReference type="CDD" id="cd04453">
    <property type="entry name" value="S1_RNase_E"/>
    <property type="match status" value="1"/>
</dbReference>
<organism evidence="20 21">
    <name type="scientific">Candidatus Sulfomarinibacter kjeldsenii</name>
    <dbReference type="NCBI Taxonomy" id="2885994"/>
    <lineage>
        <taxon>Bacteria</taxon>
        <taxon>Pseudomonadati</taxon>
        <taxon>Acidobacteriota</taxon>
        <taxon>Thermoanaerobaculia</taxon>
        <taxon>Thermoanaerobaculales</taxon>
        <taxon>Candidatus Sulfomarinibacteraceae</taxon>
        <taxon>Candidatus Sulfomarinibacter</taxon>
    </lineage>
</organism>